<evidence type="ECO:0000256" key="11">
    <source>
        <dbReference type="HAMAP-Rule" id="MF_01209"/>
    </source>
</evidence>
<evidence type="ECO:0000256" key="9">
    <source>
        <dbReference type="ARBA" id="ARBA00048816"/>
    </source>
</evidence>
<dbReference type="PRINTS" id="PR00099">
    <property type="entry name" value="CPSGATASE"/>
</dbReference>
<dbReference type="NCBIfam" id="TIGR01368">
    <property type="entry name" value="CPSaseIIsmall"/>
    <property type="match status" value="1"/>
</dbReference>
<feature type="binding site" evidence="11">
    <location>
        <position position="256"/>
    </location>
    <ligand>
        <name>L-glutamine</name>
        <dbReference type="ChEBI" id="CHEBI:58359"/>
    </ligand>
</feature>
<dbReference type="PANTHER" id="PTHR43418:SF7">
    <property type="entry name" value="CARBAMOYL-PHOSPHATE SYNTHASE SMALL CHAIN"/>
    <property type="match status" value="1"/>
</dbReference>
<evidence type="ECO:0000256" key="4">
    <source>
        <dbReference type="ARBA" id="ARBA00022598"/>
    </source>
</evidence>
<comment type="catalytic activity">
    <reaction evidence="10 11">
        <text>L-glutamine + H2O = L-glutamate + NH4(+)</text>
        <dbReference type="Rhea" id="RHEA:15889"/>
        <dbReference type="ChEBI" id="CHEBI:15377"/>
        <dbReference type="ChEBI" id="CHEBI:28938"/>
        <dbReference type="ChEBI" id="CHEBI:29985"/>
        <dbReference type="ChEBI" id="CHEBI:58359"/>
    </reaction>
</comment>
<feature type="binding site" evidence="11">
    <location>
        <position position="297"/>
    </location>
    <ligand>
        <name>L-glutamine</name>
        <dbReference type="ChEBI" id="CHEBI:58359"/>
    </ligand>
</feature>
<comment type="catalytic activity">
    <reaction evidence="9 11">
        <text>hydrogencarbonate + L-glutamine + 2 ATP + H2O = carbamoyl phosphate + L-glutamate + 2 ADP + phosphate + 2 H(+)</text>
        <dbReference type="Rhea" id="RHEA:18633"/>
        <dbReference type="ChEBI" id="CHEBI:15377"/>
        <dbReference type="ChEBI" id="CHEBI:15378"/>
        <dbReference type="ChEBI" id="CHEBI:17544"/>
        <dbReference type="ChEBI" id="CHEBI:29985"/>
        <dbReference type="ChEBI" id="CHEBI:30616"/>
        <dbReference type="ChEBI" id="CHEBI:43474"/>
        <dbReference type="ChEBI" id="CHEBI:58228"/>
        <dbReference type="ChEBI" id="CHEBI:58359"/>
        <dbReference type="ChEBI" id="CHEBI:456216"/>
        <dbReference type="EC" id="6.3.5.5"/>
    </reaction>
</comment>
<dbReference type="Gene3D" id="3.40.50.880">
    <property type="match status" value="1"/>
</dbReference>
<evidence type="ECO:0000256" key="6">
    <source>
        <dbReference type="ARBA" id="ARBA00022840"/>
    </source>
</evidence>
<evidence type="ECO:0000259" key="12">
    <source>
        <dbReference type="SMART" id="SM01097"/>
    </source>
</evidence>
<protein>
    <recommendedName>
        <fullName evidence="11">Carbamoyl phosphate synthase small chain</fullName>
        <ecNumber evidence="11">6.3.5.5</ecNumber>
    </recommendedName>
    <alternativeName>
        <fullName evidence="11">Carbamoyl phosphate synthetase glutamine chain</fullName>
    </alternativeName>
</protein>
<dbReference type="Pfam" id="PF00988">
    <property type="entry name" value="CPSase_sm_chain"/>
    <property type="match status" value="1"/>
</dbReference>
<keyword evidence="14" id="KW-1185">Reference proteome</keyword>
<dbReference type="NCBIfam" id="NF009475">
    <property type="entry name" value="PRK12838.1"/>
    <property type="match status" value="1"/>
</dbReference>
<keyword evidence="4 11" id="KW-0436">Ligase</keyword>
<dbReference type="InterPro" id="IPR035686">
    <property type="entry name" value="CPSase_GATase1"/>
</dbReference>
<comment type="pathway">
    <text evidence="2 11">Amino-acid biosynthesis; L-arginine biosynthesis; carbamoyl phosphate from bicarbonate: step 1/1.</text>
</comment>
<dbReference type="EMBL" id="CP047593">
    <property type="protein sequence ID" value="QHI69522.1"/>
    <property type="molecule type" value="Genomic_DNA"/>
</dbReference>
<reference evidence="13 14" key="1">
    <citation type="submission" date="2020-01" db="EMBL/GenBank/DDBJ databases">
        <title>Ponticoccus aerotolerans gen. nov., sp. nov., an anaerobic bacterium and proposal of Ponticoccusceae fam. nov., Ponticoccusles ord. nov. and Ponticoccuse classis nov. in the phylum Kiritimatiellaeota.</title>
        <authorList>
            <person name="Zhou L.Y."/>
            <person name="Du Z.J."/>
        </authorList>
    </citation>
    <scope>NUCLEOTIDE SEQUENCE [LARGE SCALE GENOMIC DNA]</scope>
    <source>
        <strain evidence="13 14">S-5007</strain>
    </source>
</reference>
<feature type="binding site" evidence="11">
    <location>
        <position position="259"/>
    </location>
    <ligand>
        <name>L-glutamine</name>
        <dbReference type="ChEBI" id="CHEBI:58359"/>
    </ligand>
</feature>
<dbReference type="GO" id="GO:0004088">
    <property type="term" value="F:carbamoyl-phosphate synthase (glutamine-hydrolyzing) activity"/>
    <property type="evidence" value="ECO:0007669"/>
    <property type="project" value="UniProtKB-UniRule"/>
</dbReference>
<dbReference type="SUPFAM" id="SSF52317">
    <property type="entry name" value="Class I glutamine amidotransferase-like"/>
    <property type="match status" value="1"/>
</dbReference>
<dbReference type="InterPro" id="IPR006274">
    <property type="entry name" value="CarbamoylP_synth_ssu"/>
</dbReference>
<dbReference type="InterPro" id="IPR017926">
    <property type="entry name" value="GATASE"/>
</dbReference>
<keyword evidence="11" id="KW-0055">Arginine biosynthesis</keyword>
<comment type="pathway">
    <text evidence="1 11">Pyrimidine metabolism; UMP biosynthesis via de novo pathway; (S)-dihydroorotate from bicarbonate: step 1/3.</text>
</comment>
<evidence type="ECO:0000256" key="1">
    <source>
        <dbReference type="ARBA" id="ARBA00004812"/>
    </source>
</evidence>
<dbReference type="InterPro" id="IPR029062">
    <property type="entry name" value="Class_I_gatase-like"/>
</dbReference>
<feature type="active site" description="Nucleophile" evidence="11">
    <location>
        <position position="255"/>
    </location>
</feature>
<dbReference type="AlphaFoldDB" id="A0A6P1M670"/>
<dbReference type="Proteomes" id="UP000464954">
    <property type="component" value="Chromosome"/>
</dbReference>
<dbReference type="GO" id="GO:0005524">
    <property type="term" value="F:ATP binding"/>
    <property type="evidence" value="ECO:0007669"/>
    <property type="project" value="UniProtKB-UniRule"/>
</dbReference>
<evidence type="ECO:0000256" key="8">
    <source>
        <dbReference type="ARBA" id="ARBA00022975"/>
    </source>
</evidence>
<comment type="similarity">
    <text evidence="3 11">Belongs to the CarA family.</text>
</comment>
<accession>A0A6P1M670</accession>
<dbReference type="GO" id="GO:0044205">
    <property type="term" value="P:'de novo' UMP biosynthetic process"/>
    <property type="evidence" value="ECO:0007669"/>
    <property type="project" value="UniProtKB-UniRule"/>
</dbReference>
<dbReference type="InterPro" id="IPR036480">
    <property type="entry name" value="CarbP_synth_ssu_N_sf"/>
</dbReference>
<name>A0A6P1M670_9BACT</name>
<evidence type="ECO:0000256" key="3">
    <source>
        <dbReference type="ARBA" id="ARBA00007800"/>
    </source>
</evidence>
<dbReference type="GO" id="GO:0006526">
    <property type="term" value="P:L-arginine biosynthetic process"/>
    <property type="evidence" value="ECO:0007669"/>
    <property type="project" value="UniProtKB-UniRule"/>
</dbReference>
<keyword evidence="6 11" id="KW-0067">ATP-binding</keyword>
<evidence type="ECO:0000256" key="10">
    <source>
        <dbReference type="ARBA" id="ARBA00049285"/>
    </source>
</evidence>
<dbReference type="PRINTS" id="PR00097">
    <property type="entry name" value="ANTSNTHASEII"/>
</dbReference>
<dbReference type="GO" id="GO:0006541">
    <property type="term" value="P:glutamine metabolic process"/>
    <property type="evidence" value="ECO:0007669"/>
    <property type="project" value="InterPro"/>
</dbReference>
<feature type="binding site" evidence="11">
    <location>
        <position position="300"/>
    </location>
    <ligand>
        <name>L-glutamine</name>
        <dbReference type="ChEBI" id="CHEBI:58359"/>
    </ligand>
</feature>
<proteinExistence type="inferred from homology"/>
<dbReference type="HAMAP" id="MF_01209">
    <property type="entry name" value="CPSase_S_chain"/>
    <property type="match status" value="1"/>
</dbReference>
<gene>
    <name evidence="11 13" type="primary">carA</name>
    <name evidence="13" type="ORF">GT409_08655</name>
</gene>
<feature type="region of interest" description="CPSase" evidence="11">
    <location>
        <begin position="1"/>
        <end position="178"/>
    </location>
</feature>
<evidence type="ECO:0000256" key="5">
    <source>
        <dbReference type="ARBA" id="ARBA00022741"/>
    </source>
</evidence>
<dbReference type="PROSITE" id="PS51273">
    <property type="entry name" value="GATASE_TYPE_1"/>
    <property type="match status" value="1"/>
</dbReference>
<evidence type="ECO:0000256" key="7">
    <source>
        <dbReference type="ARBA" id="ARBA00022962"/>
    </source>
</evidence>
<dbReference type="UniPathway" id="UPA00070">
    <property type="reaction ID" value="UER00115"/>
</dbReference>
<dbReference type="KEGG" id="taer:GT409_08655"/>
<evidence type="ECO:0000313" key="14">
    <source>
        <dbReference type="Proteomes" id="UP000464954"/>
    </source>
</evidence>
<feature type="binding site" evidence="11">
    <location>
        <position position="227"/>
    </location>
    <ligand>
        <name>L-glutamine</name>
        <dbReference type="ChEBI" id="CHEBI:58359"/>
    </ligand>
</feature>
<dbReference type="GO" id="GO:0006207">
    <property type="term" value="P:'de novo' pyrimidine nucleobase biosynthetic process"/>
    <property type="evidence" value="ECO:0007669"/>
    <property type="project" value="InterPro"/>
</dbReference>
<dbReference type="RefSeq" id="WP_160628704.1">
    <property type="nucleotide sequence ID" value="NZ_CP047593.1"/>
</dbReference>
<dbReference type="FunFam" id="3.50.30.20:FF:000001">
    <property type="entry name" value="Carbamoyl-phosphate synthase small chain"/>
    <property type="match status" value="1"/>
</dbReference>
<dbReference type="PRINTS" id="PR00096">
    <property type="entry name" value="GATASE"/>
</dbReference>
<dbReference type="InterPro" id="IPR050472">
    <property type="entry name" value="Anth_synth/Amidotransfase"/>
</dbReference>
<dbReference type="CDD" id="cd01744">
    <property type="entry name" value="GATase1_CPSase"/>
    <property type="match status" value="1"/>
</dbReference>
<keyword evidence="11" id="KW-0028">Amino-acid biosynthesis</keyword>
<keyword evidence="8 11" id="KW-0665">Pyrimidine biosynthesis</keyword>
<dbReference type="Gene3D" id="3.50.30.20">
    <property type="entry name" value="Carbamoyl-phosphate synthase small subunit, N-terminal domain"/>
    <property type="match status" value="1"/>
</dbReference>
<comment type="subunit">
    <text evidence="11">Composed of two chains; the small (or glutamine) chain promotes the hydrolysis of glutamine to ammonia, which is used by the large (or ammonia) chain to synthesize carbamoyl phosphate. Tetramer of heterodimers (alpha,beta)4.</text>
</comment>
<keyword evidence="7 11" id="KW-0315">Glutamine amidotransferase</keyword>
<sequence>MKKAIIALEDGTCFEGRAFAGSGEFYGELVFNTSMTGYQEILTDPSYNGQIVTMTYPLIGNYGVNPEDAESRAVFAKGLVIGECSRIASNWRSTMPLPEYLEQAGIVGVDQVDTRAITLHIRDKGAMKCIISTEDPDKDSLVAKAKASEGLVGRDLSTEVSITEPYTYPEGGKPDAKFRVAVIDCGIKLNQLRIFDELGCECRVFPNGASSAAILACKPDGLFVSNGPGDPAGVPQIVKTVMELVEARLPTFGICFGHQMLGLALGGTTYKLKFGHRGGNQPIQDTRSKKVEIASHNHGFCIDADSINPEVAEISHINLNDNTVAGLRHKTLPLFCVQYHPEACPGPHDPFYLFEEFMELMEKEKRS</sequence>
<comment type="function">
    <text evidence="11">Small subunit of the glutamine-dependent carbamoyl phosphate synthetase (CPSase). CPSase catalyzes the formation of carbamoyl phosphate from the ammonia moiety of glutamine, carbonate, and phosphate donated by ATP, constituting the first step of 2 biosynthetic pathways, one leading to arginine and/or urea and the other to pyrimidine nucleotides. The small subunit (glutamine amidotransferase) binds and cleaves glutamine to supply the large subunit with the substrate ammonia.</text>
</comment>
<dbReference type="SUPFAM" id="SSF52021">
    <property type="entry name" value="Carbamoyl phosphate synthetase, small subunit N-terminal domain"/>
    <property type="match status" value="1"/>
</dbReference>
<feature type="binding site" evidence="11">
    <location>
        <position position="299"/>
    </location>
    <ligand>
        <name>L-glutamine</name>
        <dbReference type="ChEBI" id="CHEBI:58359"/>
    </ligand>
</feature>
<evidence type="ECO:0000256" key="2">
    <source>
        <dbReference type="ARBA" id="ARBA00005077"/>
    </source>
</evidence>
<dbReference type="UniPathway" id="UPA00068">
    <property type="reaction ID" value="UER00171"/>
</dbReference>
<dbReference type="SMART" id="SM01097">
    <property type="entry name" value="CPSase_sm_chain"/>
    <property type="match status" value="1"/>
</dbReference>
<feature type="binding site" evidence="11">
    <location>
        <position position="229"/>
    </location>
    <ligand>
        <name>L-glutamine</name>
        <dbReference type="ChEBI" id="CHEBI:58359"/>
    </ligand>
</feature>
<feature type="active site" evidence="11">
    <location>
        <position position="340"/>
    </location>
</feature>
<keyword evidence="5 11" id="KW-0547">Nucleotide-binding</keyword>
<feature type="domain" description="Carbamoyl-phosphate synthase small subunit N-terminal" evidence="12">
    <location>
        <begin position="2"/>
        <end position="132"/>
    </location>
</feature>
<dbReference type="PANTHER" id="PTHR43418">
    <property type="entry name" value="MULTIFUNCTIONAL TRYPTOPHAN BIOSYNTHESIS PROTEIN-RELATED"/>
    <property type="match status" value="1"/>
</dbReference>
<dbReference type="EC" id="6.3.5.5" evidence="11"/>
<dbReference type="Pfam" id="PF00117">
    <property type="entry name" value="GATase"/>
    <property type="match status" value="1"/>
</dbReference>
<feature type="binding site" evidence="11">
    <location>
        <position position="46"/>
    </location>
    <ligand>
        <name>L-glutamine</name>
        <dbReference type="ChEBI" id="CHEBI:58359"/>
    </ligand>
</feature>
<feature type="active site" evidence="11">
    <location>
        <position position="342"/>
    </location>
</feature>
<dbReference type="InterPro" id="IPR002474">
    <property type="entry name" value="CarbamoylP_synth_ssu_N"/>
</dbReference>
<evidence type="ECO:0000313" key="13">
    <source>
        <dbReference type="EMBL" id="QHI69522.1"/>
    </source>
</evidence>
<organism evidence="13 14">
    <name type="scientific">Tichowtungia aerotolerans</name>
    <dbReference type="NCBI Taxonomy" id="2697043"/>
    <lineage>
        <taxon>Bacteria</taxon>
        <taxon>Pseudomonadati</taxon>
        <taxon>Kiritimatiellota</taxon>
        <taxon>Tichowtungiia</taxon>
        <taxon>Tichowtungiales</taxon>
        <taxon>Tichowtungiaceae</taxon>
        <taxon>Tichowtungia</taxon>
    </lineage>
</organism>